<evidence type="ECO:0000313" key="1">
    <source>
        <dbReference type="EMBL" id="GAL63556.1"/>
    </source>
</evidence>
<gene>
    <name evidence="1" type="ORF">JCM19300_1905</name>
</gene>
<evidence type="ECO:0000313" key="2">
    <source>
        <dbReference type="Proteomes" id="UP000029644"/>
    </source>
</evidence>
<reference evidence="1 2" key="1">
    <citation type="journal article" date="2014" name="Genome Announc.">
        <title>Draft Genome Sequences of Marine Flavobacterium Algibacter lectus Strains SS8 and NR4.</title>
        <authorList>
            <person name="Takatani N."/>
            <person name="Nakanishi M."/>
            <person name="Meirelles P."/>
            <person name="Mino S."/>
            <person name="Suda W."/>
            <person name="Oshima K."/>
            <person name="Hattori M."/>
            <person name="Ohkuma M."/>
            <person name="Hosokawa M."/>
            <person name="Miyashita K."/>
            <person name="Thompson F.L."/>
            <person name="Niwa A."/>
            <person name="Sawabe T."/>
            <person name="Sawabe T."/>
        </authorList>
    </citation>
    <scope>NUCLEOTIDE SEQUENCE [LARGE SCALE GENOMIC DNA]</scope>
    <source>
        <strain evidence="1 2">JCM 19300</strain>
    </source>
</reference>
<dbReference type="EMBL" id="BBNQ01000012">
    <property type="protein sequence ID" value="GAL63556.1"/>
    <property type="molecule type" value="Genomic_DNA"/>
</dbReference>
<dbReference type="Proteomes" id="UP000029644">
    <property type="component" value="Unassembled WGS sequence"/>
</dbReference>
<protein>
    <submittedName>
        <fullName evidence="1">Uncharacterized protein</fullName>
    </submittedName>
</protein>
<dbReference type="RefSeq" id="WP_193743987.1">
    <property type="nucleotide sequence ID" value="NZ_BBNQ01000012.1"/>
</dbReference>
<comment type="caution">
    <text evidence="1">The sequence shown here is derived from an EMBL/GenBank/DDBJ whole genome shotgun (WGS) entry which is preliminary data.</text>
</comment>
<sequence>MLIPGFLSAQSNPTVSIINNYNNWGWNNVYVVKNKFISVAVVPDAAGRILEFNLAHVPALWVNPKLFGKVYEPSDDVKKEEWRNFGGYRLVPIPVDNCAINSSGEKIRRWPPPAIIGDSPYAVDISTNTKGQQSIHVSSGIQNLPVPIYNYPLKTFSDPEIIEEQLQYNRSLYIEEDKSVIYIKHTLQNKGSYPVERGLKITSQHPTRSNLNLEDGENFLAYLPFTENLKLPSGKQFEITTSPQNRWNFINKNRFPIDKKNQEHLKKYFNTGTNWKGEVAPGVFEMHYDYNLMAGFQMIASKSWICYVNKLENTVFVKIFEPYNKNLNYEYGVNAEIYNSGMETGYLETEIKTPIYHIKPNEHFDYFEIQAAAKIMALPILEVNKTGVITKNISFDEENQMLSGEYGVFIEGEVLIHLKDTSEKLIKEIHLEQVSPLKALSFQIPFKWDLNINKIELIIKDKSGKIHHLDNCIKQKAK</sequence>
<organism evidence="1 2">
    <name type="scientific">Algibacter lectus</name>
    <dbReference type="NCBI Taxonomy" id="221126"/>
    <lineage>
        <taxon>Bacteria</taxon>
        <taxon>Pseudomonadati</taxon>
        <taxon>Bacteroidota</taxon>
        <taxon>Flavobacteriia</taxon>
        <taxon>Flavobacteriales</taxon>
        <taxon>Flavobacteriaceae</taxon>
        <taxon>Algibacter</taxon>
    </lineage>
</organism>
<accession>A0A090VFQ1</accession>
<proteinExistence type="predicted"/>
<name>A0A090VFQ1_9FLAO</name>
<dbReference type="AlphaFoldDB" id="A0A090VFQ1"/>